<proteinExistence type="predicted"/>
<protein>
    <submittedName>
        <fullName evidence="1">Uncharacterized protein</fullName>
    </submittedName>
</protein>
<evidence type="ECO:0000313" key="2">
    <source>
        <dbReference type="Proteomes" id="UP000011593"/>
    </source>
</evidence>
<name>L9YEV3_NATP1</name>
<comment type="caution">
    <text evidence="1">The sequence shown here is derived from an EMBL/GenBank/DDBJ whole genome shotgun (WGS) entry which is preliminary data.</text>
</comment>
<keyword evidence="2" id="KW-1185">Reference proteome</keyword>
<reference evidence="1 2" key="1">
    <citation type="journal article" date="2014" name="PLoS Genet.">
        <title>Phylogenetically driven sequencing of extremely halophilic archaea reveals strategies for static and dynamic osmo-response.</title>
        <authorList>
            <person name="Becker E.A."/>
            <person name="Seitzer P.M."/>
            <person name="Tritt A."/>
            <person name="Larsen D."/>
            <person name="Krusor M."/>
            <person name="Yao A.I."/>
            <person name="Wu D."/>
            <person name="Madern D."/>
            <person name="Eisen J.A."/>
            <person name="Darling A.E."/>
            <person name="Facciotti M.T."/>
        </authorList>
    </citation>
    <scope>NUCLEOTIDE SEQUENCE [LARGE SCALE GENOMIC DNA]</scope>
    <source>
        <strain evidence="1 2">DSM 15624</strain>
    </source>
</reference>
<sequence>MSMAVFSGLYRLFNSIREGLACLEFPLLNAREFVSHIRVWMVIEEVFAHLGWKKQCTPVVRTYRICNSLF</sequence>
<dbReference type="Proteomes" id="UP000011593">
    <property type="component" value="Unassembled WGS sequence"/>
</dbReference>
<evidence type="ECO:0000313" key="1">
    <source>
        <dbReference type="EMBL" id="ELY72216.1"/>
    </source>
</evidence>
<organism evidence="1 2">
    <name type="scientific">Natrinema pellirubrum (strain DSM 15624 / CIP 106293 / JCM 10476 / NCIMB 786 / 157)</name>
    <dbReference type="NCBI Taxonomy" id="797303"/>
    <lineage>
        <taxon>Archaea</taxon>
        <taxon>Methanobacteriati</taxon>
        <taxon>Methanobacteriota</taxon>
        <taxon>Stenosarchaea group</taxon>
        <taxon>Halobacteria</taxon>
        <taxon>Halobacteriales</taxon>
        <taxon>Natrialbaceae</taxon>
        <taxon>Natrinema</taxon>
    </lineage>
</organism>
<dbReference type="EMBL" id="AOIE01000094">
    <property type="protein sequence ID" value="ELY72216.1"/>
    <property type="molecule type" value="Genomic_DNA"/>
</dbReference>
<gene>
    <name evidence="1" type="ORF">C488_15642</name>
</gene>
<dbReference type="AlphaFoldDB" id="L9YEV3"/>
<accession>L9YEV3</accession>